<evidence type="ECO:0000256" key="1">
    <source>
        <dbReference type="ARBA" id="ARBA00022679"/>
    </source>
</evidence>
<dbReference type="InterPro" id="IPR016039">
    <property type="entry name" value="Thiolase-like"/>
</dbReference>
<evidence type="ECO:0000313" key="7">
    <source>
        <dbReference type="Proteomes" id="UP000078227"/>
    </source>
</evidence>
<sequence length="346" mass="37835">MSIHPKYTCSPGHARLISTGVYLPEGRVSSRELMEQLDSPQRFGLNRNWLARLTGVRERCVAADHLQPSDLAVRAVRDALARAEIKLDDIDALIFAGVFRDFHEPATAHIVAHKLGANIPTAFDVSNACHSFEDALHIMDGLIAAGQVKYGLIVTGETSYRMRHEAINRLQQTTDRELFMELCAGLNVGDCGAAMIVGAKKDPHVGFMGFMKESRSHYYHYSTSGPACSDHLLKVWMTPLVDEAISMGEAMFPAFMDNLGWSRNEIKACVSHQASTSQIQRMAGYMDVDPALFVETISTMGNLISGNATVGLHILAERQQLKPGDKVVLVGGGSGIVGSHMGLIWE</sequence>
<evidence type="ECO:0000256" key="2">
    <source>
        <dbReference type="ARBA" id="ARBA00023315"/>
    </source>
</evidence>
<dbReference type="GO" id="GO:0044281">
    <property type="term" value="P:small molecule metabolic process"/>
    <property type="evidence" value="ECO:0007669"/>
    <property type="project" value="UniProtKB-ARBA"/>
</dbReference>
<evidence type="ECO:0000259" key="4">
    <source>
        <dbReference type="Pfam" id="PF08541"/>
    </source>
</evidence>
<dbReference type="Gene3D" id="3.40.47.10">
    <property type="match status" value="2"/>
</dbReference>
<name>A0AA94KPW6_9ENTR</name>
<proteinExistence type="predicted"/>
<gene>
    <name evidence="5" type="ORF">AWR26_13240</name>
    <name evidence="6" type="ORF">SAMN05216286_1614</name>
</gene>
<dbReference type="EMBL" id="CP014007">
    <property type="protein sequence ID" value="ANI83075.2"/>
    <property type="molecule type" value="Genomic_DNA"/>
</dbReference>
<dbReference type="InterPro" id="IPR020616">
    <property type="entry name" value="Thiolase_N"/>
</dbReference>
<evidence type="ECO:0000313" key="8">
    <source>
        <dbReference type="Proteomes" id="UP000182314"/>
    </source>
</evidence>
<dbReference type="Pfam" id="PF08541">
    <property type="entry name" value="ACP_syn_III_C"/>
    <property type="match status" value="1"/>
</dbReference>
<dbReference type="RefSeq" id="WP_074922486.1">
    <property type="nucleotide sequence ID" value="NZ_CP014007.2"/>
</dbReference>
<dbReference type="GO" id="GO:0016747">
    <property type="term" value="F:acyltransferase activity, transferring groups other than amino-acyl groups"/>
    <property type="evidence" value="ECO:0007669"/>
    <property type="project" value="InterPro"/>
</dbReference>
<feature type="domain" description="Beta-ketoacyl-[acyl-carrier-protein] synthase III C-terminal" evidence="4">
    <location>
        <begin position="257"/>
        <end position="337"/>
    </location>
</feature>
<dbReference type="PANTHER" id="PTHR34069">
    <property type="entry name" value="3-OXOACYL-[ACYL-CARRIER-PROTEIN] SYNTHASE 3"/>
    <property type="match status" value="1"/>
</dbReference>
<protein>
    <submittedName>
        <fullName evidence="6">3-oxoacyl-[acyl-carrier-protein] synthase-3</fullName>
    </submittedName>
</protein>
<dbReference type="InterPro" id="IPR013747">
    <property type="entry name" value="ACP_syn_III_C"/>
</dbReference>
<feature type="domain" description="Thiolase N-terminal" evidence="3">
    <location>
        <begin position="64"/>
        <end position="158"/>
    </location>
</feature>
<keyword evidence="2" id="KW-0012">Acyltransferase</keyword>
<keyword evidence="1" id="KW-0808">Transferase</keyword>
<keyword evidence="7" id="KW-1185">Reference proteome</keyword>
<dbReference type="AlphaFoldDB" id="A0AA94KPW6"/>
<dbReference type="Proteomes" id="UP000182314">
    <property type="component" value="Unassembled WGS sequence"/>
</dbReference>
<dbReference type="EMBL" id="FOKO01000002">
    <property type="protein sequence ID" value="SFC10629.1"/>
    <property type="molecule type" value="Genomic_DNA"/>
</dbReference>
<organism evidence="6 8">
    <name type="scientific">Kosakonia oryzae</name>
    <dbReference type="NCBI Taxonomy" id="497725"/>
    <lineage>
        <taxon>Bacteria</taxon>
        <taxon>Pseudomonadati</taxon>
        <taxon>Pseudomonadota</taxon>
        <taxon>Gammaproteobacteria</taxon>
        <taxon>Enterobacterales</taxon>
        <taxon>Enterobacteriaceae</taxon>
        <taxon>Kosakonia</taxon>
    </lineage>
</organism>
<evidence type="ECO:0000259" key="3">
    <source>
        <dbReference type="Pfam" id="PF00108"/>
    </source>
</evidence>
<reference evidence="5 7" key="2">
    <citation type="submission" date="2021-03" db="EMBL/GenBank/DDBJ databases">
        <authorList>
            <person name="Li Y."/>
            <person name="Li S."/>
            <person name="Chen M."/>
            <person name="Peng G."/>
            <person name="Tan Z."/>
            <person name="An Q."/>
        </authorList>
    </citation>
    <scope>NUCLEOTIDE SEQUENCE [LARGE SCALE GENOMIC DNA]</scope>
    <source>
        <strain evidence="5 7">Ola 51</strain>
    </source>
</reference>
<dbReference type="Pfam" id="PF00108">
    <property type="entry name" value="Thiolase_N"/>
    <property type="match status" value="1"/>
</dbReference>
<accession>A0AA94KPW6</accession>
<evidence type="ECO:0000313" key="5">
    <source>
        <dbReference type="EMBL" id="ANI83075.2"/>
    </source>
</evidence>
<dbReference type="PANTHER" id="PTHR34069:SF3">
    <property type="entry name" value="ACYL-COA:ACYL-COA ALKYLTRANSFERASE"/>
    <property type="match status" value="1"/>
</dbReference>
<reference evidence="6 8" key="1">
    <citation type="submission" date="2016-10" db="EMBL/GenBank/DDBJ databases">
        <authorList>
            <person name="Varghese N."/>
            <person name="Submissions S."/>
        </authorList>
    </citation>
    <scope>NUCLEOTIDE SEQUENCE [LARGE SCALE GENOMIC DNA]</scope>
    <source>
        <strain evidence="6 8">CGMCC 1.7012</strain>
    </source>
</reference>
<dbReference type="GO" id="GO:0044550">
    <property type="term" value="P:secondary metabolite biosynthetic process"/>
    <property type="evidence" value="ECO:0007669"/>
    <property type="project" value="TreeGrafter"/>
</dbReference>
<evidence type="ECO:0000313" key="6">
    <source>
        <dbReference type="EMBL" id="SFC10629.1"/>
    </source>
</evidence>
<dbReference type="SUPFAM" id="SSF53901">
    <property type="entry name" value="Thiolase-like"/>
    <property type="match status" value="1"/>
</dbReference>
<dbReference type="Proteomes" id="UP000078227">
    <property type="component" value="Chromosome"/>
</dbReference>